<evidence type="ECO:0000256" key="6">
    <source>
        <dbReference type="ARBA" id="ARBA00023136"/>
    </source>
</evidence>
<dbReference type="RefSeq" id="WP_120735613.1">
    <property type="nucleotide sequence ID" value="NZ_CP032568.1"/>
</dbReference>
<feature type="transmembrane region" description="Helical" evidence="7">
    <location>
        <begin position="6"/>
        <end position="25"/>
    </location>
</feature>
<comment type="subcellular location">
    <subcellularLocation>
        <location evidence="1">Cell membrane</location>
        <topology evidence="1">Multi-pass membrane protein</topology>
    </subcellularLocation>
</comment>
<dbReference type="OrthoDB" id="4080117at2"/>
<keyword evidence="5 7" id="KW-1133">Transmembrane helix</keyword>
<dbReference type="SUPFAM" id="SSF103473">
    <property type="entry name" value="MFS general substrate transporter"/>
    <property type="match status" value="1"/>
</dbReference>
<dbReference type="EMBL" id="CP032568">
    <property type="protein sequence ID" value="AYF73686.1"/>
    <property type="molecule type" value="Genomic_DNA"/>
</dbReference>
<feature type="transmembrane region" description="Helical" evidence="7">
    <location>
        <begin position="184"/>
        <end position="204"/>
    </location>
</feature>
<dbReference type="KEGG" id="nyu:D7D52_07245"/>
<dbReference type="InterPro" id="IPR011701">
    <property type="entry name" value="MFS"/>
</dbReference>
<evidence type="ECO:0000256" key="1">
    <source>
        <dbReference type="ARBA" id="ARBA00004651"/>
    </source>
</evidence>
<proteinExistence type="predicted"/>
<name>A0A386Z7V9_9NOCA</name>
<feature type="transmembrane region" description="Helical" evidence="7">
    <location>
        <begin position="210"/>
        <end position="228"/>
    </location>
</feature>
<dbReference type="AlphaFoldDB" id="A0A386Z7V9"/>
<dbReference type="InterPro" id="IPR036259">
    <property type="entry name" value="MFS_trans_sf"/>
</dbReference>
<sequence>MQGWTHSTTLAAAAAAAVLLITFVVTERRTRNPLIPTRLLRNRSLALANLAVLTGYGSFFAFIFLTNLLMQQQMGYSPTKTGLSWLVLTATAFVVAGLTGAVLADKFGASRLVALASLLMLACSLWMTTLPAHPSFATTLLPIFVIAGVAIGFFAPASQIAALADTTPADFGVPSGLVETSREFGGSLVIAAASTALLSSPAPFLSGLHTAYLAVAISAALGVVVTTLNRIPTRKSPQGAESLSIPALLDRAAD</sequence>
<organism evidence="8 9">
    <name type="scientific">Nocardia yunnanensis</name>
    <dbReference type="NCBI Taxonomy" id="2382165"/>
    <lineage>
        <taxon>Bacteria</taxon>
        <taxon>Bacillati</taxon>
        <taxon>Actinomycetota</taxon>
        <taxon>Actinomycetes</taxon>
        <taxon>Mycobacteriales</taxon>
        <taxon>Nocardiaceae</taxon>
        <taxon>Nocardia</taxon>
    </lineage>
</organism>
<dbReference type="Proteomes" id="UP000267164">
    <property type="component" value="Chromosome"/>
</dbReference>
<evidence type="ECO:0000256" key="7">
    <source>
        <dbReference type="SAM" id="Phobius"/>
    </source>
</evidence>
<evidence type="ECO:0000313" key="9">
    <source>
        <dbReference type="Proteomes" id="UP000267164"/>
    </source>
</evidence>
<protein>
    <submittedName>
        <fullName evidence="8">MFS transporter</fullName>
    </submittedName>
</protein>
<evidence type="ECO:0000256" key="5">
    <source>
        <dbReference type="ARBA" id="ARBA00022989"/>
    </source>
</evidence>
<keyword evidence="6 7" id="KW-0472">Membrane</keyword>
<dbReference type="Pfam" id="PF07690">
    <property type="entry name" value="MFS_1"/>
    <property type="match status" value="1"/>
</dbReference>
<feature type="transmembrane region" description="Helical" evidence="7">
    <location>
        <begin position="111"/>
        <end position="128"/>
    </location>
</feature>
<keyword evidence="3" id="KW-1003">Cell membrane</keyword>
<accession>A0A386Z7V9</accession>
<evidence type="ECO:0000256" key="3">
    <source>
        <dbReference type="ARBA" id="ARBA00022475"/>
    </source>
</evidence>
<evidence type="ECO:0000256" key="2">
    <source>
        <dbReference type="ARBA" id="ARBA00022448"/>
    </source>
</evidence>
<gene>
    <name evidence="8" type="ORF">D7D52_07245</name>
</gene>
<reference evidence="8 9" key="1">
    <citation type="submission" date="2018-09" db="EMBL/GenBank/DDBJ databases">
        <title>Nocardia yunnanensis sp. nov., an actinomycete isolated from a soil sample.</title>
        <authorList>
            <person name="Zhang J."/>
        </authorList>
    </citation>
    <scope>NUCLEOTIDE SEQUENCE [LARGE SCALE GENOMIC DNA]</scope>
    <source>
        <strain evidence="8 9">CFHS0054</strain>
    </source>
</reference>
<keyword evidence="2" id="KW-0813">Transport</keyword>
<feature type="transmembrane region" description="Helical" evidence="7">
    <location>
        <begin position="46"/>
        <end position="70"/>
    </location>
</feature>
<dbReference type="GO" id="GO:0005886">
    <property type="term" value="C:plasma membrane"/>
    <property type="evidence" value="ECO:0007669"/>
    <property type="project" value="UniProtKB-SubCell"/>
</dbReference>
<keyword evidence="9" id="KW-1185">Reference proteome</keyword>
<feature type="transmembrane region" description="Helical" evidence="7">
    <location>
        <begin position="140"/>
        <end position="163"/>
    </location>
</feature>
<dbReference type="PANTHER" id="PTHR42718">
    <property type="entry name" value="MAJOR FACILITATOR SUPERFAMILY MULTIDRUG TRANSPORTER MFSC"/>
    <property type="match status" value="1"/>
</dbReference>
<evidence type="ECO:0000256" key="4">
    <source>
        <dbReference type="ARBA" id="ARBA00022692"/>
    </source>
</evidence>
<dbReference type="Gene3D" id="1.20.1250.20">
    <property type="entry name" value="MFS general substrate transporter like domains"/>
    <property type="match status" value="1"/>
</dbReference>
<keyword evidence="4 7" id="KW-0812">Transmembrane</keyword>
<evidence type="ECO:0000313" key="8">
    <source>
        <dbReference type="EMBL" id="AYF73686.1"/>
    </source>
</evidence>
<feature type="transmembrane region" description="Helical" evidence="7">
    <location>
        <begin position="82"/>
        <end position="104"/>
    </location>
</feature>
<dbReference type="PANTHER" id="PTHR42718:SF46">
    <property type="entry name" value="BLR6921 PROTEIN"/>
    <property type="match status" value="1"/>
</dbReference>
<dbReference type="GO" id="GO:0022857">
    <property type="term" value="F:transmembrane transporter activity"/>
    <property type="evidence" value="ECO:0007669"/>
    <property type="project" value="InterPro"/>
</dbReference>